<organism evidence="1">
    <name type="scientific">Rhizophora mucronata</name>
    <name type="common">Asiatic mangrove</name>
    <dbReference type="NCBI Taxonomy" id="61149"/>
    <lineage>
        <taxon>Eukaryota</taxon>
        <taxon>Viridiplantae</taxon>
        <taxon>Streptophyta</taxon>
        <taxon>Embryophyta</taxon>
        <taxon>Tracheophyta</taxon>
        <taxon>Spermatophyta</taxon>
        <taxon>Magnoliopsida</taxon>
        <taxon>eudicotyledons</taxon>
        <taxon>Gunneridae</taxon>
        <taxon>Pentapetalae</taxon>
        <taxon>rosids</taxon>
        <taxon>fabids</taxon>
        <taxon>Malpighiales</taxon>
        <taxon>Rhizophoraceae</taxon>
        <taxon>Rhizophora</taxon>
    </lineage>
</organism>
<name>A0A2P2ND29_RHIMU</name>
<dbReference type="EMBL" id="GGEC01059856">
    <property type="protein sequence ID" value="MBX40340.1"/>
    <property type="molecule type" value="Transcribed_RNA"/>
</dbReference>
<proteinExistence type="predicted"/>
<sequence length="83" mass="9344">MLLNLAFYLENANGGSLNNIFLFISSSLSLIKANNIPMSVKLEFLWSLVIDRMITVLFMGDKRVSPALLFCNKNQSRLSIIGY</sequence>
<evidence type="ECO:0000313" key="1">
    <source>
        <dbReference type="EMBL" id="MBX40340.1"/>
    </source>
</evidence>
<dbReference type="AlphaFoldDB" id="A0A2P2ND29"/>
<reference evidence="1" key="1">
    <citation type="submission" date="2018-02" db="EMBL/GenBank/DDBJ databases">
        <title>Rhizophora mucronata_Transcriptome.</title>
        <authorList>
            <person name="Meera S.P."/>
            <person name="Sreeshan A."/>
            <person name="Augustine A."/>
        </authorList>
    </citation>
    <scope>NUCLEOTIDE SEQUENCE</scope>
    <source>
        <tissue evidence="1">Leaf</tissue>
    </source>
</reference>
<accession>A0A2P2ND29</accession>
<protein>
    <submittedName>
        <fullName evidence="1">Uncharacterized protein</fullName>
    </submittedName>
</protein>